<feature type="region of interest" description="Disordered" evidence="1">
    <location>
        <begin position="203"/>
        <end position="225"/>
    </location>
</feature>
<dbReference type="RefSeq" id="WP_143343076.1">
    <property type="nucleotide sequence ID" value="NZ_JAGIOO010000001.1"/>
</dbReference>
<protein>
    <submittedName>
        <fullName evidence="3">Uncharacterized protein</fullName>
    </submittedName>
</protein>
<keyword evidence="2" id="KW-0812">Transmembrane</keyword>
<feature type="compositionally biased region" description="Basic residues" evidence="1">
    <location>
        <begin position="215"/>
        <end position="225"/>
    </location>
</feature>
<accession>A0ABS5AC18</accession>
<proteinExistence type="predicted"/>
<organism evidence="3 4">
    <name type="scientific">Crossiella equi</name>
    <dbReference type="NCBI Taxonomy" id="130796"/>
    <lineage>
        <taxon>Bacteria</taxon>
        <taxon>Bacillati</taxon>
        <taxon>Actinomycetota</taxon>
        <taxon>Actinomycetes</taxon>
        <taxon>Pseudonocardiales</taxon>
        <taxon>Pseudonocardiaceae</taxon>
        <taxon>Crossiella</taxon>
    </lineage>
</organism>
<dbReference type="Proteomes" id="UP001519363">
    <property type="component" value="Unassembled WGS sequence"/>
</dbReference>
<gene>
    <name evidence="3" type="ORF">JOF53_002992</name>
</gene>
<reference evidence="3 4" key="1">
    <citation type="submission" date="2021-03" db="EMBL/GenBank/DDBJ databases">
        <title>Sequencing the genomes of 1000 actinobacteria strains.</title>
        <authorList>
            <person name="Klenk H.-P."/>
        </authorList>
    </citation>
    <scope>NUCLEOTIDE SEQUENCE [LARGE SCALE GENOMIC DNA]</scope>
    <source>
        <strain evidence="3 4">DSM 44580</strain>
    </source>
</reference>
<keyword evidence="4" id="KW-1185">Reference proteome</keyword>
<evidence type="ECO:0000313" key="4">
    <source>
        <dbReference type="Proteomes" id="UP001519363"/>
    </source>
</evidence>
<evidence type="ECO:0000313" key="3">
    <source>
        <dbReference type="EMBL" id="MBP2474120.1"/>
    </source>
</evidence>
<keyword evidence="2" id="KW-1133">Transmembrane helix</keyword>
<comment type="caution">
    <text evidence="3">The sequence shown here is derived from an EMBL/GenBank/DDBJ whole genome shotgun (WGS) entry which is preliminary data.</text>
</comment>
<dbReference type="EMBL" id="JAGIOO010000001">
    <property type="protein sequence ID" value="MBP2474120.1"/>
    <property type="molecule type" value="Genomic_DNA"/>
</dbReference>
<sequence length="225" mass="24110">MGDLRLVAPATVSRVMAIVGLVLMAVGLFVLGSALAGVNPVEGSTVRVFGVTRPMGTPDLLVAGLGLLAIGGALQRGWRIGIYHGGQGLVSRTVFRERTAAWPEITGVVERPFRGEATTILLLRGDLSPVRVPLEYTAREDRPGNPELRDRLEALCREHGSPLVSVLPPTGGPVSLHKAFGLLVALESGELWDDQLWPRFVLGGRGSGPEPSQTRKPHPNVRFHD</sequence>
<keyword evidence="2" id="KW-0472">Membrane</keyword>
<feature type="transmembrane region" description="Helical" evidence="2">
    <location>
        <begin position="12"/>
        <end position="35"/>
    </location>
</feature>
<name>A0ABS5AC18_9PSEU</name>
<evidence type="ECO:0000256" key="1">
    <source>
        <dbReference type="SAM" id="MobiDB-lite"/>
    </source>
</evidence>
<evidence type="ECO:0000256" key="2">
    <source>
        <dbReference type="SAM" id="Phobius"/>
    </source>
</evidence>